<dbReference type="GO" id="GO:0004519">
    <property type="term" value="F:endonuclease activity"/>
    <property type="evidence" value="ECO:0007669"/>
    <property type="project" value="UniProtKB-KW"/>
</dbReference>
<dbReference type="InterPro" id="IPR011335">
    <property type="entry name" value="Restrct_endonuc-II-like"/>
</dbReference>
<dbReference type="InterPro" id="IPR008538">
    <property type="entry name" value="Uma2"/>
</dbReference>
<dbReference type="EMBL" id="SIJK02000001">
    <property type="protein sequence ID" value="MBP1464284.1"/>
    <property type="molecule type" value="Genomic_DNA"/>
</dbReference>
<reference evidence="2 3" key="1">
    <citation type="submission" date="2021-03" db="EMBL/GenBank/DDBJ databases">
        <authorList>
            <person name="Grouzdev D.S."/>
        </authorList>
    </citation>
    <scope>NUCLEOTIDE SEQUENCE [LARGE SCALE GENOMIC DNA]</scope>
    <source>
        <strain evidence="2 3">M50-1</strain>
    </source>
</reference>
<name>A0ABS4D4C6_9CHLR</name>
<evidence type="ECO:0000313" key="3">
    <source>
        <dbReference type="Proteomes" id="UP001193081"/>
    </source>
</evidence>
<accession>A0ABS4D4C6</accession>
<gene>
    <name evidence="2" type="ORF">EYB53_001050</name>
</gene>
<dbReference type="PANTHER" id="PTHR36558">
    <property type="entry name" value="GLR1098 PROTEIN"/>
    <property type="match status" value="1"/>
</dbReference>
<protein>
    <submittedName>
        <fullName evidence="2">Uma2 family endonuclease</fullName>
    </submittedName>
</protein>
<organism evidence="2 3">
    <name type="scientific">Candidatus Chloroploca mongolica</name>
    <dbReference type="NCBI Taxonomy" id="2528176"/>
    <lineage>
        <taxon>Bacteria</taxon>
        <taxon>Bacillati</taxon>
        <taxon>Chloroflexota</taxon>
        <taxon>Chloroflexia</taxon>
        <taxon>Chloroflexales</taxon>
        <taxon>Chloroflexineae</taxon>
        <taxon>Oscillochloridaceae</taxon>
        <taxon>Candidatus Chloroploca</taxon>
    </lineage>
</organism>
<keyword evidence="2" id="KW-0378">Hydrolase</keyword>
<dbReference type="InterPro" id="IPR012296">
    <property type="entry name" value="Nuclease_put_TT1808"/>
</dbReference>
<keyword evidence="3" id="KW-1185">Reference proteome</keyword>
<evidence type="ECO:0000259" key="1">
    <source>
        <dbReference type="Pfam" id="PF05685"/>
    </source>
</evidence>
<dbReference type="Gene3D" id="3.90.1570.10">
    <property type="entry name" value="tt1808, chain A"/>
    <property type="match status" value="1"/>
</dbReference>
<dbReference type="PANTHER" id="PTHR36558:SF1">
    <property type="entry name" value="RESTRICTION ENDONUCLEASE DOMAIN-CONTAINING PROTEIN-RELATED"/>
    <property type="match status" value="1"/>
</dbReference>
<dbReference type="Proteomes" id="UP001193081">
    <property type="component" value="Unassembled WGS sequence"/>
</dbReference>
<keyword evidence="2" id="KW-0540">Nuclease</keyword>
<dbReference type="SUPFAM" id="SSF52980">
    <property type="entry name" value="Restriction endonuclease-like"/>
    <property type="match status" value="1"/>
</dbReference>
<feature type="domain" description="Putative restriction endonuclease" evidence="1">
    <location>
        <begin position="13"/>
        <end position="167"/>
    </location>
</feature>
<keyword evidence="2" id="KW-0255">Endonuclease</keyword>
<evidence type="ECO:0000313" key="2">
    <source>
        <dbReference type="EMBL" id="MBP1464284.1"/>
    </source>
</evidence>
<dbReference type="Pfam" id="PF05685">
    <property type="entry name" value="Uma2"/>
    <property type="match status" value="1"/>
</dbReference>
<proteinExistence type="predicted"/>
<dbReference type="CDD" id="cd06260">
    <property type="entry name" value="DUF820-like"/>
    <property type="match status" value="1"/>
</dbReference>
<sequence>MSVYIPAMLTEGEYLAFERISEQKHEYYDGIIVAQAGGSAAHNRITMNALNSLYNQLINRPCTVYSSDMRVKVPRKNSYVYPDGVVVCGEERYDDTGDTTLLNPIVIIEVLSPSTERHDRGKKFEWYRTIESLEEYVLIAQETQRIDHFRRQSTSLWTFTSIGAEEAQLYLASIDCTLILNAIYHNI</sequence>
<dbReference type="RefSeq" id="WP_135475814.1">
    <property type="nucleotide sequence ID" value="NZ_SIJK02000001.1"/>
</dbReference>
<comment type="caution">
    <text evidence="2">The sequence shown here is derived from an EMBL/GenBank/DDBJ whole genome shotgun (WGS) entry which is preliminary data.</text>
</comment>